<evidence type="ECO:0000313" key="3">
    <source>
        <dbReference type="Proteomes" id="UP000681720"/>
    </source>
</evidence>
<evidence type="ECO:0000256" key="1">
    <source>
        <dbReference type="SAM" id="MobiDB-lite"/>
    </source>
</evidence>
<organism evidence="2 3">
    <name type="scientific">Rotaria magnacalcarata</name>
    <dbReference type="NCBI Taxonomy" id="392030"/>
    <lineage>
        <taxon>Eukaryota</taxon>
        <taxon>Metazoa</taxon>
        <taxon>Spiralia</taxon>
        <taxon>Gnathifera</taxon>
        <taxon>Rotifera</taxon>
        <taxon>Eurotatoria</taxon>
        <taxon>Bdelloidea</taxon>
        <taxon>Philodinida</taxon>
        <taxon>Philodinidae</taxon>
        <taxon>Rotaria</taxon>
    </lineage>
</organism>
<reference evidence="2" key="1">
    <citation type="submission" date="2021-02" db="EMBL/GenBank/DDBJ databases">
        <authorList>
            <person name="Nowell W R."/>
        </authorList>
    </citation>
    <scope>NUCLEOTIDE SEQUENCE</scope>
</reference>
<protein>
    <submittedName>
        <fullName evidence="2">Uncharacterized protein</fullName>
    </submittedName>
</protein>
<name>A0A8S3J601_9BILA</name>
<dbReference type="AlphaFoldDB" id="A0A8S3J601"/>
<feature type="compositionally biased region" description="Basic and acidic residues" evidence="1">
    <location>
        <begin position="92"/>
        <end position="117"/>
    </location>
</feature>
<evidence type="ECO:0000313" key="2">
    <source>
        <dbReference type="EMBL" id="CAF5210828.1"/>
    </source>
</evidence>
<accession>A0A8S3J601</accession>
<feature type="region of interest" description="Disordered" evidence="1">
    <location>
        <begin position="58"/>
        <end position="117"/>
    </location>
</feature>
<feature type="non-terminal residue" evidence="2">
    <location>
        <position position="1"/>
    </location>
</feature>
<proteinExistence type="predicted"/>
<dbReference type="EMBL" id="CAJOBJ010353074">
    <property type="protein sequence ID" value="CAF5210828.1"/>
    <property type="molecule type" value="Genomic_DNA"/>
</dbReference>
<sequence>MSLYPNARQYKTVASALVKAYPFLESSTEGGEGAWIDGIKGKFKRGRRTVTSYVDVSQTMGGENGFDRMSGDEEMGEEKLAQTSGGQKRPRHDFEGDSDEGHYESGEMPRNANGKDM</sequence>
<dbReference type="Proteomes" id="UP000681720">
    <property type="component" value="Unassembled WGS sequence"/>
</dbReference>
<gene>
    <name evidence="2" type="ORF">GIL414_LOCUS79735</name>
</gene>
<comment type="caution">
    <text evidence="2">The sequence shown here is derived from an EMBL/GenBank/DDBJ whole genome shotgun (WGS) entry which is preliminary data.</text>
</comment>